<feature type="compositionally biased region" description="Low complexity" evidence="1">
    <location>
        <begin position="407"/>
        <end position="417"/>
    </location>
</feature>
<reference evidence="3" key="1">
    <citation type="journal article" date="2020" name="Fungal Divers.">
        <title>Resolving the Mortierellaceae phylogeny through synthesis of multi-gene phylogenetics and phylogenomics.</title>
        <authorList>
            <person name="Vandepol N."/>
            <person name="Liber J."/>
            <person name="Desiro A."/>
            <person name="Na H."/>
            <person name="Kennedy M."/>
            <person name="Barry K."/>
            <person name="Grigoriev I.V."/>
            <person name="Miller A.N."/>
            <person name="O'Donnell K."/>
            <person name="Stajich J.E."/>
            <person name="Bonito G."/>
        </authorList>
    </citation>
    <scope>NUCLEOTIDE SEQUENCE</scope>
    <source>
        <strain evidence="3">NRRL 2769</strain>
    </source>
</reference>
<evidence type="ECO:0000256" key="2">
    <source>
        <dbReference type="SAM" id="Phobius"/>
    </source>
</evidence>
<sequence>MGACEFLEHSYITSFRSRKRQQYSTSRVSSSSSASFFPRSPSLQEPSSPQVSIPTAESVPAGEDASSPATTLGLTLEESSSSSTEEQVNTSGSSELSEPPSPTVASASTSSSLSCAALEEHVTACTTSNDIDISSVSGSNSGFNHSDMDAHTNRSEPPSPYTTASSADNISMNTNLETMSPSMAFAMGKEMICPLCRYLHKNQPFMNQESDSDVKPVPGQSIANTNLQQRSIQNRHPFSRSPPPTTLHEHPTSGTVFSMMPSLFETSLGHGPAAGTIRTSPGGICLKTSTWLMLYVMPFTISICFLAFVLGKVETMWSKVSCLIGAAICYMVCWALVVAIMNPDHEARDLLERLNQMQRNELSLETQTLQSSPLNENRANSGSDHATTTATTTLNSNPSDTSSPVHPSSLTSEPSPSLWTTWSQHRYVQSIQDKVMDLSRMLDDLPGDWW</sequence>
<dbReference type="EMBL" id="JAAAID010000043">
    <property type="protein sequence ID" value="KAG0023775.1"/>
    <property type="molecule type" value="Genomic_DNA"/>
</dbReference>
<comment type="caution">
    <text evidence="3">The sequence shown here is derived from an EMBL/GenBank/DDBJ whole genome shotgun (WGS) entry which is preliminary data.</text>
</comment>
<feature type="compositionally biased region" description="Low complexity" evidence="1">
    <location>
        <begin position="70"/>
        <end position="108"/>
    </location>
</feature>
<organism evidence="3 4">
    <name type="scientific">Entomortierella chlamydospora</name>
    <dbReference type="NCBI Taxonomy" id="101097"/>
    <lineage>
        <taxon>Eukaryota</taxon>
        <taxon>Fungi</taxon>
        <taxon>Fungi incertae sedis</taxon>
        <taxon>Mucoromycota</taxon>
        <taxon>Mortierellomycotina</taxon>
        <taxon>Mortierellomycetes</taxon>
        <taxon>Mortierellales</taxon>
        <taxon>Mortierellaceae</taxon>
        <taxon>Entomortierella</taxon>
    </lineage>
</organism>
<keyword evidence="2" id="KW-0472">Membrane</keyword>
<feature type="region of interest" description="Disordered" evidence="1">
    <location>
        <begin position="16"/>
        <end position="108"/>
    </location>
</feature>
<gene>
    <name evidence="3" type="ORF">BGZ80_008102</name>
</gene>
<protein>
    <submittedName>
        <fullName evidence="3">Uncharacterized protein</fullName>
    </submittedName>
</protein>
<keyword evidence="2" id="KW-1133">Transmembrane helix</keyword>
<accession>A0A9P6N523</accession>
<feature type="transmembrane region" description="Helical" evidence="2">
    <location>
        <begin position="291"/>
        <end position="310"/>
    </location>
</feature>
<feature type="compositionally biased region" description="Polar residues" evidence="1">
    <location>
        <begin position="43"/>
        <end position="55"/>
    </location>
</feature>
<evidence type="ECO:0000313" key="4">
    <source>
        <dbReference type="Proteomes" id="UP000703661"/>
    </source>
</evidence>
<feature type="region of interest" description="Disordered" evidence="1">
    <location>
        <begin position="130"/>
        <end position="169"/>
    </location>
</feature>
<evidence type="ECO:0000256" key="1">
    <source>
        <dbReference type="SAM" id="MobiDB-lite"/>
    </source>
</evidence>
<dbReference type="Proteomes" id="UP000703661">
    <property type="component" value="Unassembled WGS sequence"/>
</dbReference>
<proteinExistence type="predicted"/>
<dbReference type="AlphaFoldDB" id="A0A9P6N523"/>
<feature type="compositionally biased region" description="Polar residues" evidence="1">
    <location>
        <begin position="221"/>
        <end position="236"/>
    </location>
</feature>
<evidence type="ECO:0000313" key="3">
    <source>
        <dbReference type="EMBL" id="KAG0023775.1"/>
    </source>
</evidence>
<name>A0A9P6N523_9FUNG</name>
<feature type="compositionally biased region" description="Low complexity" evidence="1">
    <location>
        <begin position="24"/>
        <end position="42"/>
    </location>
</feature>
<feature type="compositionally biased region" description="Polar residues" evidence="1">
    <location>
        <begin position="394"/>
        <end position="406"/>
    </location>
</feature>
<feature type="compositionally biased region" description="Polar residues" evidence="1">
    <location>
        <begin position="365"/>
        <end position="385"/>
    </location>
</feature>
<feature type="region of interest" description="Disordered" evidence="1">
    <location>
        <begin position="365"/>
        <end position="417"/>
    </location>
</feature>
<feature type="compositionally biased region" description="Polar residues" evidence="1">
    <location>
        <begin position="130"/>
        <end position="144"/>
    </location>
</feature>
<keyword evidence="2" id="KW-0812">Transmembrane</keyword>
<feature type="transmembrane region" description="Helical" evidence="2">
    <location>
        <begin position="322"/>
        <end position="341"/>
    </location>
</feature>
<feature type="region of interest" description="Disordered" evidence="1">
    <location>
        <begin position="207"/>
        <end position="252"/>
    </location>
</feature>
<keyword evidence="4" id="KW-1185">Reference proteome</keyword>